<dbReference type="Gene3D" id="3.40.720.10">
    <property type="entry name" value="Alkaline Phosphatase, subunit A"/>
    <property type="match status" value="1"/>
</dbReference>
<organism evidence="1 2">
    <name type="scientific">Candidatus Nanohalobium constans</name>
    <dbReference type="NCBI Taxonomy" id="2565781"/>
    <lineage>
        <taxon>Archaea</taxon>
        <taxon>Candidatus Nanohalarchaeota</taxon>
        <taxon>Candidatus Nanohalobia</taxon>
        <taxon>Candidatus Nanohalobiales</taxon>
        <taxon>Candidatus Nanohalobiaceae</taxon>
        <taxon>Candidatus Nanohalobium</taxon>
    </lineage>
</organism>
<accession>A0A5Q0UF21</accession>
<name>A0A5Q0UF21_9ARCH</name>
<evidence type="ECO:0008006" key="3">
    <source>
        <dbReference type="Google" id="ProtNLM"/>
    </source>
</evidence>
<dbReference type="AlphaFoldDB" id="A0A5Q0UF21"/>
<gene>
    <name evidence="1" type="ORF">LC1Nh_0254</name>
</gene>
<proteinExistence type="predicted"/>
<dbReference type="EMBL" id="CP040089">
    <property type="protein sequence ID" value="QGA80157.1"/>
    <property type="molecule type" value="Genomic_DNA"/>
</dbReference>
<dbReference type="Proteomes" id="UP000377803">
    <property type="component" value="Chromosome"/>
</dbReference>
<protein>
    <recommendedName>
        <fullName evidence="3">Sulfatase N-terminal domain-containing protein</fullName>
    </recommendedName>
</protein>
<dbReference type="InterPro" id="IPR017850">
    <property type="entry name" value="Alkaline_phosphatase_core_sf"/>
</dbReference>
<keyword evidence="2" id="KW-1185">Reference proteome</keyword>
<dbReference type="KEGG" id="ncon:LC1Nh_0254"/>
<dbReference type="GeneID" id="42364636"/>
<reference evidence="2" key="1">
    <citation type="submission" date="2019-05" db="EMBL/GenBank/DDBJ databases">
        <title>Candidatus Nanohalobium constans, a novel model system to study the DPANN nano-sized archaea: genomic and physiological characterization of a nanoarchaeon co-cultured with its chitinotrophic host.</title>
        <authorList>
            <person name="La Cono V."/>
            <person name="Arcadi E."/>
            <person name="Crisafi F."/>
            <person name="Denaro R."/>
            <person name="La Spada G."/>
            <person name="Messina E."/>
            <person name="Smedile F."/>
            <person name="Toshchakov S.V."/>
            <person name="Shevchenko M.A."/>
            <person name="Golyshin P.N."/>
            <person name="Golyshina O.V."/>
            <person name="Ferrer M."/>
            <person name="Rohde M."/>
            <person name="Mushegian A."/>
            <person name="Sorokin D.Y."/>
            <person name="Giuliano L."/>
            <person name="Yakimov M.M."/>
        </authorList>
    </citation>
    <scope>NUCLEOTIDE SEQUENCE [LARGE SCALE GENOMIC DNA]</scope>
    <source>
        <strain evidence="2">LC1Nh</strain>
    </source>
</reference>
<dbReference type="RefSeq" id="WP_153549895.1">
    <property type="nucleotide sequence ID" value="NZ_CP040089.1"/>
</dbReference>
<evidence type="ECO:0000313" key="1">
    <source>
        <dbReference type="EMBL" id="QGA80157.1"/>
    </source>
</evidence>
<dbReference type="SUPFAM" id="SSF53649">
    <property type="entry name" value="Alkaline phosphatase-like"/>
    <property type="match status" value="1"/>
</dbReference>
<evidence type="ECO:0000313" key="2">
    <source>
        <dbReference type="Proteomes" id="UP000377803"/>
    </source>
</evidence>
<sequence length="285" mass="33140">MKNQQFLEEDWDYAIILDCARYDVFQEVYTDYFSGNLEKRNSNASATPEWVEKNLNRRQNINWFSTNPFINGRNIKLNEFDYIPEKYETNPSRYIANVVDIWDSSWNSKMGTVTPEAVNKEFKDKKEDISDRRTVIHYMQPHKPFIGYGSSRMENMKKQSIGKIESESRQILPDSVSERLSSLIERLERSETAMKIGLMMSLSPMNFVKAFLGDSEETMKILHEENMRKALECVQELATDLDGKVVITSDHGEAFGEQGVWGHHIETHIPPLIEVPWLEVENTKS</sequence>
<dbReference type="OrthoDB" id="100846at2157"/>